<dbReference type="GO" id="GO:0015140">
    <property type="term" value="F:malate transmembrane transporter activity"/>
    <property type="evidence" value="ECO:0007669"/>
    <property type="project" value="UniProtKB-ARBA"/>
</dbReference>
<feature type="transmembrane region" description="Helical" evidence="5">
    <location>
        <begin position="73"/>
        <end position="98"/>
    </location>
</feature>
<dbReference type="GO" id="GO:0005886">
    <property type="term" value="C:plasma membrane"/>
    <property type="evidence" value="ECO:0007669"/>
    <property type="project" value="TreeGrafter"/>
</dbReference>
<organism evidence="6 7">
    <name type="scientific">Pisum sativum</name>
    <name type="common">Garden pea</name>
    <name type="synonym">Lathyrus oleraceus</name>
    <dbReference type="NCBI Taxonomy" id="3888"/>
    <lineage>
        <taxon>Eukaryota</taxon>
        <taxon>Viridiplantae</taxon>
        <taxon>Streptophyta</taxon>
        <taxon>Embryophyta</taxon>
        <taxon>Tracheophyta</taxon>
        <taxon>Spermatophyta</taxon>
        <taxon>Magnoliopsida</taxon>
        <taxon>eudicotyledons</taxon>
        <taxon>Gunneridae</taxon>
        <taxon>Pentapetalae</taxon>
        <taxon>rosids</taxon>
        <taxon>fabids</taxon>
        <taxon>Fabales</taxon>
        <taxon>Fabaceae</taxon>
        <taxon>Papilionoideae</taxon>
        <taxon>50 kb inversion clade</taxon>
        <taxon>NPAAA clade</taxon>
        <taxon>Hologalegina</taxon>
        <taxon>IRL clade</taxon>
        <taxon>Fabeae</taxon>
        <taxon>Lathyrus</taxon>
    </lineage>
</organism>
<protein>
    <recommendedName>
        <fullName evidence="8">Tonoplast dicarboxylate transporter</fullName>
    </recommendedName>
</protein>
<evidence type="ECO:0000256" key="2">
    <source>
        <dbReference type="ARBA" id="ARBA00022692"/>
    </source>
</evidence>
<feature type="transmembrane region" description="Helical" evidence="5">
    <location>
        <begin position="215"/>
        <end position="240"/>
    </location>
</feature>
<feature type="transmembrane region" description="Helical" evidence="5">
    <location>
        <begin position="176"/>
        <end position="194"/>
    </location>
</feature>
<evidence type="ECO:0000256" key="5">
    <source>
        <dbReference type="SAM" id="Phobius"/>
    </source>
</evidence>
<dbReference type="Proteomes" id="UP001058974">
    <property type="component" value="Chromosome 1"/>
</dbReference>
<evidence type="ECO:0000313" key="6">
    <source>
        <dbReference type="EMBL" id="KAI5447081.1"/>
    </source>
</evidence>
<feature type="non-terminal residue" evidence="6">
    <location>
        <position position="1"/>
    </location>
</feature>
<feature type="transmembrane region" description="Helical" evidence="5">
    <location>
        <begin position="118"/>
        <end position="135"/>
    </location>
</feature>
<proteinExistence type="predicted"/>
<sequence length="350" mass="38675">MSEEQTPSSPFLKAPLLPLHEPIQQTSNNSFTITSSIFNLKNFYIILGPLLSLVICLLVKLDAPATSTKMLGVIAWVFTWWISEAVPLPVTSMCPLFLFPLFGISSADAVAHSYMDDVITLVLGSFILALAVERYNVHRRLALNVTLIFCGDPLNPAMLLLGLCATTFFVSMWLHNVAAAVMMMPVATGILHRLPPAHEQSELMNKFSRAVILTVVYATPIGGISTLTGTGVNLIIIGMWKSLAPQAKPISFNNWFFFGFPVAVFLLICFWIILCLLYVRKGSSRVLSDYLDRAYLKRDLEALGPMTFAEKMVLCVFGLLIILWMTRRISDDLPGWGVLFHGLVGDGSIS</sequence>
<comment type="subcellular location">
    <subcellularLocation>
        <location evidence="1">Membrane</location>
        <topology evidence="1">Multi-pass membrane protein</topology>
    </subcellularLocation>
</comment>
<keyword evidence="2 5" id="KW-0812">Transmembrane</keyword>
<comment type="caution">
    <text evidence="6">The sequence shown here is derived from an EMBL/GenBank/DDBJ whole genome shotgun (WGS) entry which is preliminary data.</text>
</comment>
<dbReference type="EMBL" id="JAMSHJ010000001">
    <property type="protein sequence ID" value="KAI5447081.1"/>
    <property type="molecule type" value="Genomic_DNA"/>
</dbReference>
<dbReference type="PANTHER" id="PTHR10283:SF82">
    <property type="entry name" value="SOLUTE CARRIER FAMILY 13 MEMBER 2"/>
    <property type="match status" value="1"/>
</dbReference>
<evidence type="ECO:0000256" key="1">
    <source>
        <dbReference type="ARBA" id="ARBA00004141"/>
    </source>
</evidence>
<feature type="transmembrane region" description="Helical" evidence="5">
    <location>
        <begin position="147"/>
        <end position="170"/>
    </location>
</feature>
<dbReference type="Gramene" id="Psat01G0479500-T3">
    <property type="protein sequence ID" value="KAI5447081.1"/>
    <property type="gene ID" value="KIW84_014795"/>
</dbReference>
<dbReference type="Pfam" id="PF00939">
    <property type="entry name" value="Na_sulph_symp"/>
    <property type="match status" value="1"/>
</dbReference>
<name>A0A9D5BP09_PEA</name>
<evidence type="ECO:0000256" key="3">
    <source>
        <dbReference type="ARBA" id="ARBA00022989"/>
    </source>
</evidence>
<accession>A0A9D5BP09</accession>
<evidence type="ECO:0000313" key="7">
    <source>
        <dbReference type="Proteomes" id="UP001058974"/>
    </source>
</evidence>
<keyword evidence="7" id="KW-1185">Reference proteome</keyword>
<feature type="transmembrane region" description="Helical" evidence="5">
    <location>
        <begin position="43"/>
        <end position="61"/>
    </location>
</feature>
<feature type="transmembrane region" description="Helical" evidence="5">
    <location>
        <begin position="300"/>
        <end position="325"/>
    </location>
</feature>
<feature type="transmembrane region" description="Helical" evidence="5">
    <location>
        <begin position="255"/>
        <end position="279"/>
    </location>
</feature>
<gene>
    <name evidence="6" type="ORF">KIW84_014795</name>
</gene>
<dbReference type="AlphaFoldDB" id="A0A9D5BP09"/>
<reference evidence="6 7" key="1">
    <citation type="journal article" date="2022" name="Nat. Genet.">
        <title>Improved pea reference genome and pan-genome highlight genomic features and evolutionary characteristics.</title>
        <authorList>
            <person name="Yang T."/>
            <person name="Liu R."/>
            <person name="Luo Y."/>
            <person name="Hu S."/>
            <person name="Wang D."/>
            <person name="Wang C."/>
            <person name="Pandey M.K."/>
            <person name="Ge S."/>
            <person name="Xu Q."/>
            <person name="Li N."/>
            <person name="Li G."/>
            <person name="Huang Y."/>
            <person name="Saxena R.K."/>
            <person name="Ji Y."/>
            <person name="Li M."/>
            <person name="Yan X."/>
            <person name="He Y."/>
            <person name="Liu Y."/>
            <person name="Wang X."/>
            <person name="Xiang C."/>
            <person name="Varshney R.K."/>
            <person name="Ding H."/>
            <person name="Gao S."/>
            <person name="Zong X."/>
        </authorList>
    </citation>
    <scope>NUCLEOTIDE SEQUENCE [LARGE SCALE GENOMIC DNA]</scope>
    <source>
        <strain evidence="6 7">cv. Zhongwan 6</strain>
    </source>
</reference>
<dbReference type="InterPro" id="IPR001898">
    <property type="entry name" value="SLC13A/DASS"/>
</dbReference>
<dbReference type="PANTHER" id="PTHR10283">
    <property type="entry name" value="SOLUTE CARRIER FAMILY 13 MEMBER"/>
    <property type="match status" value="1"/>
</dbReference>
<keyword evidence="3 5" id="KW-1133">Transmembrane helix</keyword>
<evidence type="ECO:0000256" key="4">
    <source>
        <dbReference type="ARBA" id="ARBA00023136"/>
    </source>
</evidence>
<evidence type="ECO:0008006" key="8">
    <source>
        <dbReference type="Google" id="ProtNLM"/>
    </source>
</evidence>
<keyword evidence="4 5" id="KW-0472">Membrane</keyword>